<dbReference type="EMBL" id="CACRSZ010000099">
    <property type="protein sequence ID" value="VYT54238.1"/>
    <property type="molecule type" value="Genomic_DNA"/>
</dbReference>
<sequence>MAFGTNSGNAGQAALDKFAEMMIERMERMKASDWKKGWIGGASGFAGLPQNVGGRNYSGSNSFFLQLHTVDKGYDLPVYLTFKQAHNLKAHVLKGEKAFPVAYWDMIVKDKYGQKISSDEYRAMSKEEKKDLEVIPFVKSFPVYNVAQTNLAEVQPVRMQKLVEKFKVPELRDTEGMYAHAAIDRMVQVQGWLCPIQADKREDGAFYSPLKDRIVVPMKAQFNIGNTPEEIYRDGMEYYSTLLHEMTHSTMTPERLNREMGGRFGDPKYAKEELVAELTAAMISHSMGFDSKVTDNSAAYLDSWIGALRKEPKFIVSVMADVNKASDLILDHVDRQRLALGEQPYLAKNDPFTPLDAEEEVPFKNAAIVKTRSGDYAIRASYDGVELGLKKVSKDTAKTYFQLTDLKDKTAFLTMTAHKTYEPELAVMRRTQKTSVGLGL</sequence>
<dbReference type="EC" id="2.7.7.-" evidence="3"/>
<evidence type="ECO:0000259" key="1">
    <source>
        <dbReference type="Pfam" id="PF08401"/>
    </source>
</evidence>
<protein>
    <submittedName>
        <fullName evidence="3">DNA primase TraC</fullName>
        <ecNumber evidence="3">2.7.7.-</ecNumber>
    </submittedName>
</protein>
<gene>
    <name evidence="3" type="primary">traC</name>
    <name evidence="3" type="ORF">BFLFYP10_04691</name>
</gene>
<dbReference type="AlphaFoldDB" id="A0A6N2XLT1"/>
<dbReference type="InterPro" id="IPR041459">
    <property type="entry name" value="MPTase-PolyVal"/>
</dbReference>
<dbReference type="RefSeq" id="WP_117945413.1">
    <property type="nucleotide sequence ID" value="NZ_CACRSZ010000099.1"/>
</dbReference>
<dbReference type="Pfam" id="PF18818">
    <property type="entry name" value="MPTase-PolyVal"/>
    <property type="match status" value="1"/>
</dbReference>
<name>A0A6N2XLT1_9BACE</name>
<reference evidence="3" key="1">
    <citation type="submission" date="2019-11" db="EMBL/GenBank/DDBJ databases">
        <authorList>
            <person name="Feng L."/>
        </authorList>
    </citation>
    <scope>NUCLEOTIDE SEQUENCE</scope>
    <source>
        <strain evidence="3">BfaecisLFYP10</strain>
    </source>
</reference>
<dbReference type="GO" id="GO:0003697">
    <property type="term" value="F:single-stranded DNA binding"/>
    <property type="evidence" value="ECO:0007669"/>
    <property type="project" value="InterPro"/>
</dbReference>
<evidence type="ECO:0000313" key="3">
    <source>
        <dbReference type="EMBL" id="VYT54238.1"/>
    </source>
</evidence>
<feature type="domain" description="Polyvalent protein metallopeptidase" evidence="2">
    <location>
        <begin position="199"/>
        <end position="317"/>
    </location>
</feature>
<organism evidence="3">
    <name type="scientific">Bacteroides faecis</name>
    <dbReference type="NCBI Taxonomy" id="674529"/>
    <lineage>
        <taxon>Bacteria</taxon>
        <taxon>Pseudomonadati</taxon>
        <taxon>Bacteroidota</taxon>
        <taxon>Bacteroidia</taxon>
        <taxon>Bacteroidales</taxon>
        <taxon>Bacteroidaceae</taxon>
        <taxon>Bacteroides</taxon>
    </lineage>
</organism>
<accession>A0A6N2XLT1</accession>
<proteinExistence type="predicted"/>
<feature type="domain" description="N-terminal" evidence="1">
    <location>
        <begin position="15"/>
        <end position="144"/>
    </location>
</feature>
<dbReference type="GO" id="GO:0016779">
    <property type="term" value="F:nucleotidyltransferase activity"/>
    <property type="evidence" value="ECO:0007669"/>
    <property type="project" value="UniProtKB-KW"/>
</dbReference>
<dbReference type="Pfam" id="PF08401">
    <property type="entry name" value="ArdcN"/>
    <property type="match status" value="1"/>
</dbReference>
<keyword evidence="3" id="KW-0808">Transferase</keyword>
<dbReference type="InterPro" id="IPR013610">
    <property type="entry name" value="ArdC_N"/>
</dbReference>
<keyword evidence="3" id="KW-0548">Nucleotidyltransferase</keyword>
<evidence type="ECO:0000259" key="2">
    <source>
        <dbReference type="Pfam" id="PF18818"/>
    </source>
</evidence>